<feature type="binding site" evidence="8">
    <location>
        <position position="86"/>
    </location>
    <ligand>
        <name>ATP</name>
        <dbReference type="ChEBI" id="CHEBI:30616"/>
    </ligand>
</feature>
<dbReference type="HOGENOM" id="CLU_006447_1_0_1"/>
<dbReference type="OMA" id="WINAQYT"/>
<evidence type="ECO:0000256" key="5">
    <source>
        <dbReference type="ARBA" id="ARBA00022777"/>
    </source>
</evidence>
<dbReference type="Proteomes" id="UP000027361">
    <property type="component" value="Unassembled WGS sequence"/>
</dbReference>
<dbReference type="GO" id="GO:0005776">
    <property type="term" value="C:autophagosome"/>
    <property type="evidence" value="ECO:0007669"/>
    <property type="project" value="TreeGrafter"/>
</dbReference>
<dbReference type="GO" id="GO:0005524">
    <property type="term" value="F:ATP binding"/>
    <property type="evidence" value="ECO:0007669"/>
    <property type="project" value="UniProtKB-UniRule"/>
</dbReference>
<evidence type="ECO:0000313" key="12">
    <source>
        <dbReference type="Proteomes" id="UP000027361"/>
    </source>
</evidence>
<dbReference type="STRING" id="1037660.A0A066VR06"/>
<feature type="compositionally biased region" description="Pro residues" evidence="9">
    <location>
        <begin position="555"/>
        <end position="567"/>
    </location>
</feature>
<protein>
    <recommendedName>
        <fullName evidence="1">non-specific serine/threonine protein kinase</fullName>
        <ecNumber evidence="1">2.7.11.1</ecNumber>
    </recommendedName>
    <alternativeName>
        <fullName evidence="7">Autophagy-related protein 1</fullName>
    </alternativeName>
</protein>
<dbReference type="GO" id="GO:0034045">
    <property type="term" value="C:phagophore assembly site membrane"/>
    <property type="evidence" value="ECO:0007669"/>
    <property type="project" value="TreeGrafter"/>
</dbReference>
<dbReference type="FunCoup" id="A0A066VR06">
    <property type="interactions" value="101"/>
</dbReference>
<evidence type="ECO:0000256" key="4">
    <source>
        <dbReference type="ARBA" id="ARBA00022741"/>
    </source>
</evidence>
<dbReference type="InterPro" id="IPR001245">
    <property type="entry name" value="Ser-Thr/Tyr_kinase_cat_dom"/>
</dbReference>
<feature type="region of interest" description="Disordered" evidence="9">
    <location>
        <begin position="958"/>
        <end position="1102"/>
    </location>
</feature>
<evidence type="ECO:0000256" key="6">
    <source>
        <dbReference type="ARBA" id="ARBA00022840"/>
    </source>
</evidence>
<dbReference type="InterPro" id="IPR011009">
    <property type="entry name" value="Kinase-like_dom_sf"/>
</dbReference>
<feature type="compositionally biased region" description="Low complexity" evidence="9">
    <location>
        <begin position="544"/>
        <end position="554"/>
    </location>
</feature>
<dbReference type="RefSeq" id="XP_013241640.1">
    <property type="nucleotide sequence ID" value="XM_013386186.1"/>
</dbReference>
<dbReference type="Pfam" id="PF07714">
    <property type="entry name" value="PK_Tyr_Ser-Thr"/>
    <property type="match status" value="1"/>
</dbReference>
<dbReference type="EMBL" id="JMSN01000082">
    <property type="protein sequence ID" value="KDN41229.1"/>
    <property type="molecule type" value="Genomic_DNA"/>
</dbReference>
<dbReference type="PROSITE" id="PS00107">
    <property type="entry name" value="PROTEIN_KINASE_ATP"/>
    <property type="match status" value="1"/>
</dbReference>
<evidence type="ECO:0000256" key="2">
    <source>
        <dbReference type="ARBA" id="ARBA00022527"/>
    </source>
</evidence>
<feature type="compositionally biased region" description="Gly residues" evidence="9">
    <location>
        <begin position="854"/>
        <end position="871"/>
    </location>
</feature>
<feature type="compositionally biased region" description="Low complexity" evidence="9">
    <location>
        <begin position="1253"/>
        <end position="1273"/>
    </location>
</feature>
<evidence type="ECO:0000256" key="9">
    <source>
        <dbReference type="SAM" id="MobiDB-lite"/>
    </source>
</evidence>
<evidence type="ECO:0000313" key="11">
    <source>
        <dbReference type="EMBL" id="KDN41229.1"/>
    </source>
</evidence>
<feature type="region of interest" description="Disordered" evidence="9">
    <location>
        <begin position="716"/>
        <end position="827"/>
    </location>
</feature>
<feature type="compositionally biased region" description="Low complexity" evidence="9">
    <location>
        <begin position="985"/>
        <end position="994"/>
    </location>
</feature>
<dbReference type="GO" id="GO:0042594">
    <property type="term" value="P:response to starvation"/>
    <property type="evidence" value="ECO:0007669"/>
    <property type="project" value="TreeGrafter"/>
</dbReference>
<feature type="compositionally biased region" description="Low complexity" evidence="9">
    <location>
        <begin position="598"/>
        <end position="609"/>
    </location>
</feature>
<keyword evidence="12" id="KW-1185">Reference proteome</keyword>
<dbReference type="PROSITE" id="PS00108">
    <property type="entry name" value="PROTEIN_KINASE_ST"/>
    <property type="match status" value="1"/>
</dbReference>
<feature type="compositionally biased region" description="Polar residues" evidence="9">
    <location>
        <begin position="1036"/>
        <end position="1045"/>
    </location>
</feature>
<feature type="compositionally biased region" description="Low complexity" evidence="9">
    <location>
        <begin position="721"/>
        <end position="774"/>
    </location>
</feature>
<keyword evidence="4 8" id="KW-0547">Nucleotide-binding</keyword>
<dbReference type="GO" id="GO:0010506">
    <property type="term" value="P:regulation of autophagy"/>
    <property type="evidence" value="ECO:0007669"/>
    <property type="project" value="InterPro"/>
</dbReference>
<name>A0A066VR06_TILAU</name>
<dbReference type="Gene3D" id="1.10.510.10">
    <property type="entry name" value="Transferase(Phosphotransferase) domain 1"/>
    <property type="match status" value="1"/>
</dbReference>
<dbReference type="GO" id="GO:0034727">
    <property type="term" value="P:piecemeal microautophagy of the nucleus"/>
    <property type="evidence" value="ECO:0007669"/>
    <property type="project" value="TreeGrafter"/>
</dbReference>
<dbReference type="Pfam" id="PF12063">
    <property type="entry name" value="ATG1-like_MIT1"/>
    <property type="match status" value="1"/>
</dbReference>
<dbReference type="GO" id="GO:0061709">
    <property type="term" value="P:reticulophagy"/>
    <property type="evidence" value="ECO:0007669"/>
    <property type="project" value="TreeGrafter"/>
</dbReference>
<feature type="region of interest" description="Disordered" evidence="9">
    <location>
        <begin position="842"/>
        <end position="874"/>
    </location>
</feature>
<accession>A0A066VR06</accession>
<organism evidence="11 12">
    <name type="scientific">Tilletiaria anomala (strain ATCC 24038 / CBS 436.72 / UBC 951)</name>
    <dbReference type="NCBI Taxonomy" id="1037660"/>
    <lineage>
        <taxon>Eukaryota</taxon>
        <taxon>Fungi</taxon>
        <taxon>Dikarya</taxon>
        <taxon>Basidiomycota</taxon>
        <taxon>Ustilaginomycotina</taxon>
        <taxon>Exobasidiomycetes</taxon>
        <taxon>Georgefischeriales</taxon>
        <taxon>Tilletiariaceae</taxon>
        <taxon>Tilletiaria</taxon>
    </lineage>
</organism>
<evidence type="ECO:0000256" key="1">
    <source>
        <dbReference type="ARBA" id="ARBA00012513"/>
    </source>
</evidence>
<dbReference type="InParanoid" id="A0A066VR06"/>
<feature type="compositionally biased region" description="Polar residues" evidence="9">
    <location>
        <begin position="961"/>
        <end position="977"/>
    </location>
</feature>
<comment type="caution">
    <text evidence="11">The sequence shown here is derived from an EMBL/GenBank/DDBJ whole genome shotgun (WGS) entry which is preliminary data.</text>
</comment>
<dbReference type="GO" id="GO:0000045">
    <property type="term" value="P:autophagosome assembly"/>
    <property type="evidence" value="ECO:0007669"/>
    <property type="project" value="TreeGrafter"/>
</dbReference>
<dbReference type="OrthoDB" id="346907at2759"/>
<dbReference type="InterPro" id="IPR017441">
    <property type="entry name" value="Protein_kinase_ATP_BS"/>
</dbReference>
<feature type="region of interest" description="Disordered" evidence="9">
    <location>
        <begin position="172"/>
        <end position="192"/>
    </location>
</feature>
<dbReference type="PANTHER" id="PTHR24348:SF22">
    <property type="entry name" value="NON-SPECIFIC SERINE_THREONINE PROTEIN KINASE"/>
    <property type="match status" value="1"/>
</dbReference>
<dbReference type="GO" id="GO:0005829">
    <property type="term" value="C:cytosol"/>
    <property type="evidence" value="ECO:0007669"/>
    <property type="project" value="TreeGrafter"/>
</dbReference>
<feature type="region of interest" description="Disordered" evidence="9">
    <location>
        <begin position="433"/>
        <end position="500"/>
    </location>
</feature>
<dbReference type="PANTHER" id="PTHR24348">
    <property type="entry name" value="SERINE/THREONINE-PROTEIN KINASE UNC-51-RELATED"/>
    <property type="match status" value="1"/>
</dbReference>
<feature type="compositionally biased region" description="Low complexity" evidence="9">
    <location>
        <begin position="521"/>
        <end position="533"/>
    </location>
</feature>
<gene>
    <name evidence="11" type="ORF">K437DRAFT_178779</name>
</gene>
<dbReference type="Pfam" id="PF21127">
    <property type="entry name" value="ATG1-like_MIT2"/>
    <property type="match status" value="1"/>
</dbReference>
<dbReference type="Gene3D" id="3.30.200.20">
    <property type="entry name" value="Phosphorylase Kinase, domain 1"/>
    <property type="match status" value="1"/>
</dbReference>
<dbReference type="InterPro" id="IPR008271">
    <property type="entry name" value="Ser/Thr_kinase_AS"/>
</dbReference>
<evidence type="ECO:0000259" key="10">
    <source>
        <dbReference type="PROSITE" id="PS50011"/>
    </source>
</evidence>
<dbReference type="SUPFAM" id="SSF56112">
    <property type="entry name" value="Protein kinase-like (PK-like)"/>
    <property type="match status" value="1"/>
</dbReference>
<feature type="compositionally biased region" description="Pro residues" evidence="9">
    <location>
        <begin position="995"/>
        <end position="1012"/>
    </location>
</feature>
<keyword evidence="3" id="KW-0808">Transferase</keyword>
<dbReference type="SMART" id="SM00220">
    <property type="entry name" value="S_TKc"/>
    <property type="match status" value="1"/>
</dbReference>
<feature type="compositionally biased region" description="Low complexity" evidence="9">
    <location>
        <begin position="568"/>
        <end position="589"/>
    </location>
</feature>
<feature type="domain" description="Protein kinase" evidence="10">
    <location>
        <begin position="56"/>
        <end position="417"/>
    </location>
</feature>
<dbReference type="GO" id="GO:0004674">
    <property type="term" value="F:protein serine/threonine kinase activity"/>
    <property type="evidence" value="ECO:0007669"/>
    <property type="project" value="UniProtKB-KW"/>
</dbReference>
<feature type="compositionally biased region" description="Low complexity" evidence="9">
    <location>
        <begin position="1015"/>
        <end position="1035"/>
    </location>
</feature>
<feature type="compositionally biased region" description="Low complexity" evidence="9">
    <location>
        <begin position="467"/>
        <end position="494"/>
    </location>
</feature>
<dbReference type="PROSITE" id="PS50011">
    <property type="entry name" value="PROTEIN_KINASE_DOM"/>
    <property type="match status" value="1"/>
</dbReference>
<evidence type="ECO:0000256" key="3">
    <source>
        <dbReference type="ARBA" id="ARBA00022679"/>
    </source>
</evidence>
<dbReference type="InterPro" id="IPR045269">
    <property type="entry name" value="Atg1-like"/>
</dbReference>
<feature type="compositionally biased region" description="Low complexity" evidence="9">
    <location>
        <begin position="675"/>
        <end position="694"/>
    </location>
</feature>
<dbReference type="EC" id="2.7.11.1" evidence="1"/>
<dbReference type="GeneID" id="25261885"/>
<keyword evidence="6 8" id="KW-0067">ATP-binding</keyword>
<feature type="region of interest" description="Disordered" evidence="9">
    <location>
        <begin position="518"/>
        <end position="609"/>
    </location>
</feature>
<reference evidence="11 12" key="1">
    <citation type="submission" date="2014-05" db="EMBL/GenBank/DDBJ databases">
        <title>Draft genome sequence of a rare smut relative, Tilletiaria anomala UBC 951.</title>
        <authorList>
            <consortium name="DOE Joint Genome Institute"/>
            <person name="Toome M."/>
            <person name="Kuo A."/>
            <person name="Henrissat B."/>
            <person name="Lipzen A."/>
            <person name="Tritt A."/>
            <person name="Yoshinaga Y."/>
            <person name="Zane M."/>
            <person name="Barry K."/>
            <person name="Grigoriev I.V."/>
            <person name="Spatafora J.W."/>
            <person name="Aimea M.C."/>
        </authorList>
    </citation>
    <scope>NUCLEOTIDE SEQUENCE [LARGE SCALE GENOMIC DNA]</scope>
    <source>
        <strain evidence="11 12">UBC 951</strain>
    </source>
</reference>
<evidence type="ECO:0000256" key="7">
    <source>
        <dbReference type="ARBA" id="ARBA00030237"/>
    </source>
</evidence>
<feature type="region of interest" description="Disordered" evidence="9">
    <location>
        <begin position="1244"/>
        <end position="1273"/>
    </location>
</feature>
<feature type="compositionally biased region" description="Polar residues" evidence="9">
    <location>
        <begin position="779"/>
        <end position="796"/>
    </location>
</feature>
<dbReference type="InterPro" id="IPR022708">
    <property type="entry name" value="Atg1-like_tMIT"/>
</dbReference>
<dbReference type="InterPro" id="IPR000719">
    <property type="entry name" value="Prot_kinase_dom"/>
</dbReference>
<feature type="compositionally biased region" description="Gly residues" evidence="9">
    <location>
        <begin position="1069"/>
        <end position="1080"/>
    </location>
</feature>
<dbReference type="InterPro" id="IPR048941">
    <property type="entry name" value="ATG1-like_MIT2"/>
</dbReference>
<dbReference type="GO" id="GO:0000422">
    <property type="term" value="P:autophagy of mitochondrion"/>
    <property type="evidence" value="ECO:0007669"/>
    <property type="project" value="TreeGrafter"/>
</dbReference>
<evidence type="ECO:0000256" key="8">
    <source>
        <dbReference type="PROSITE-ProRule" id="PRU10141"/>
    </source>
</evidence>
<feature type="compositionally biased region" description="Low complexity" evidence="9">
    <location>
        <begin position="1081"/>
        <end position="1097"/>
    </location>
</feature>
<keyword evidence="5" id="KW-0418">Kinase</keyword>
<feature type="compositionally biased region" description="Polar residues" evidence="9">
    <location>
        <begin position="818"/>
        <end position="827"/>
    </location>
</feature>
<keyword evidence="2" id="KW-0723">Serine/threonine-protein kinase</keyword>
<feature type="region of interest" description="Disordered" evidence="9">
    <location>
        <begin position="661"/>
        <end position="700"/>
    </location>
</feature>
<sequence length="1444" mass="149578">MPQHQAHPPHRQLAHVGGGLPSVSPSGSGFASGSGSGSGSGLAFGVASEERVGNDYVLGKEIGKGSFAVVRKGYRVRPHRTAVAIKVVTRSKLTPKLLENLEGEIAILRAISHPNIVELSDCIKSDAHIYLIMAFAAWGDLSMYIRSGGKLPGTSADDPIWSSRDLGASVVRQQQQQQLTSPSSSGYGLPSNGGLSPAAALASLWDDVRQFQHPSDGGLNDLVVRSFLFQLSSALEFMRGKAIVHRDIKPQNLLLQPADARPLLSTGHPRGIPQVKVADFGFARHLPSASLAETLCGSPLYMAPEILRYERYDAKADLWSVGAVVYEMCVGKPPFRAANHVELLARIDKGEDRIRFPDERSEGSLAREDTRRRQEGLASLLRPHRVPEDVKALIRSLLRRKAVERASFDDLFCSDVVASGSGPALARAIRAQQQQQRDVKSDDAGKNLSGAVKSETDMYTNTHTDKATAAQAAGPPTPAAATATQQTAVTAAPTHPRYMKDQVRTPQLIAGGDTVTAAGASSYSHSQQQQQQDRQSEATTSARAAGSPLAVGASAPPPPPVFTPAPPGGFDLTQTQTPTTPRPAAAAQTHMPLPLPHTPAAGTTGAETAAAPARPTWGFAPKYIVAAPLVATAAQAPAPPRSGSAAPAPALTASAALQQERMHNPRSAPANVTLPAVSPSRRSTSASTSTSISLPPAPASAPVPVAVAINVPRGAFDRRTPSSSSAAPAGAAAGGSSFHAQQHQQQRSPHPRQTALPTGESPSPSAGPGPTSSPVAMNYSPSSAMNTPRIRSTRQAPSLEGGISVRGGGAGEEEPSSLEDNTVATPGSSNIHLLVGVAGLDDGVPSSGSRRGSAAGGGTGAAGSGGSGSGSASGSLLGGEYAIVEKRNVEINALADELGLATSPLQKFTAPLHRRPSRLSKLSGATVSAAAAGLTAAGGSLGRSSALALGLAPITAREPTDFSSTSREEPPQQQHNCGSGGGTSTPGSDSSPSPYSHPWPIPSAPFAIPPGQRPASFNRRASLSSSGSPSPRLRNQSLPQSSAPSPGSLALRAPIGMPSGQEDSNAAGVVGGGSASGSGSPGNDAALAGPSSLSASPTPSPYRAPPGTWTGYIGPTVGSATSSALSRAISMASVRLFGVPSGMTLRNAASLVRSRSFRRLATGSPRIGSDHGSGSVPDAAEMRLLNQLEDLGQKSFVLAEFADSKLAQHFPTGPHQLNAPTEHDPAAAFVGSLGRADGIRSARSSLRMNRRTSSSSVHSGSSPGAESPSPTSVAETAAAEALVLYAKSLTYLQRGIDMTREFLDARTQNGWRNSPSLEINETVQWLRARFNETYEKADFARARCGEMPPSAQFIDKLIFDKALEIARAAAVDELENNREGVAWDSARCLLAYETASSMLLALLDPGEEGMSLSQNSIATIEKFSRSISKRLKALQDRIDPSSSV</sequence>
<proteinExistence type="predicted"/>